<protein>
    <submittedName>
        <fullName evidence="1">Uncharacterized protein</fullName>
    </submittedName>
</protein>
<evidence type="ECO:0000313" key="1">
    <source>
        <dbReference type="EMBL" id="MCD9642683.1"/>
    </source>
</evidence>
<reference evidence="1 2" key="1">
    <citation type="journal article" date="2021" name="BMC Genomics">
        <title>Datura genome reveals duplications of psychoactive alkaloid biosynthetic genes and high mutation rate following tissue culture.</title>
        <authorList>
            <person name="Rajewski A."/>
            <person name="Carter-House D."/>
            <person name="Stajich J."/>
            <person name="Litt A."/>
        </authorList>
    </citation>
    <scope>NUCLEOTIDE SEQUENCE [LARGE SCALE GENOMIC DNA]</scope>
    <source>
        <strain evidence="1">AR-01</strain>
    </source>
</reference>
<dbReference type="EMBL" id="JACEIK010003683">
    <property type="protein sequence ID" value="MCD9642683.1"/>
    <property type="molecule type" value="Genomic_DNA"/>
</dbReference>
<proteinExistence type="predicted"/>
<evidence type="ECO:0000313" key="2">
    <source>
        <dbReference type="Proteomes" id="UP000823775"/>
    </source>
</evidence>
<keyword evidence="2" id="KW-1185">Reference proteome</keyword>
<gene>
    <name evidence="1" type="ORF">HAX54_029590</name>
</gene>
<accession>A0ABS8V8W3</accession>
<organism evidence="1 2">
    <name type="scientific">Datura stramonium</name>
    <name type="common">Jimsonweed</name>
    <name type="synonym">Common thornapple</name>
    <dbReference type="NCBI Taxonomy" id="4076"/>
    <lineage>
        <taxon>Eukaryota</taxon>
        <taxon>Viridiplantae</taxon>
        <taxon>Streptophyta</taxon>
        <taxon>Embryophyta</taxon>
        <taxon>Tracheophyta</taxon>
        <taxon>Spermatophyta</taxon>
        <taxon>Magnoliopsida</taxon>
        <taxon>eudicotyledons</taxon>
        <taxon>Gunneridae</taxon>
        <taxon>Pentapetalae</taxon>
        <taxon>asterids</taxon>
        <taxon>lamiids</taxon>
        <taxon>Solanales</taxon>
        <taxon>Solanaceae</taxon>
        <taxon>Solanoideae</taxon>
        <taxon>Datureae</taxon>
        <taxon>Datura</taxon>
    </lineage>
</organism>
<sequence length="82" mass="8860">DSVVGYGQDWHAVPGIAQARVPSRAYHCARLVSRRALHHAARPASRASDVHQGLRLMLLVAQHGLCVGLLVVQVCQCNATCH</sequence>
<name>A0ABS8V8W3_DATST</name>
<feature type="non-terminal residue" evidence="1">
    <location>
        <position position="1"/>
    </location>
</feature>
<dbReference type="Proteomes" id="UP000823775">
    <property type="component" value="Unassembled WGS sequence"/>
</dbReference>
<comment type="caution">
    <text evidence="1">The sequence shown here is derived from an EMBL/GenBank/DDBJ whole genome shotgun (WGS) entry which is preliminary data.</text>
</comment>